<evidence type="ECO:0000313" key="2">
    <source>
        <dbReference type="EMBL" id="CAF1673829.1"/>
    </source>
</evidence>
<evidence type="ECO:0000313" key="1">
    <source>
        <dbReference type="EMBL" id="CAF1552218.1"/>
    </source>
</evidence>
<proteinExistence type="predicted"/>
<dbReference type="Proteomes" id="UP000663852">
    <property type="component" value="Unassembled WGS sequence"/>
</dbReference>
<accession>A0A816GDH8</accession>
<dbReference type="EMBL" id="CAJNOJ010001503">
    <property type="protein sequence ID" value="CAF1552218.1"/>
    <property type="molecule type" value="Genomic_DNA"/>
</dbReference>
<dbReference type="EMBL" id="CAJNOR010013535">
    <property type="protein sequence ID" value="CAF1673829.1"/>
    <property type="molecule type" value="Genomic_DNA"/>
</dbReference>
<sequence length="75" mass="8023">MDSGVASGTEFCGPESAPITDPTFWVFNIWNPALSSTTTTTTTPFTTVTVTTKPTSTTSINTLVKFLLTSTHLYS</sequence>
<gene>
    <name evidence="1" type="ORF">EDS130_LOCUS46081</name>
    <name evidence="2" type="ORF">XAT740_LOCUS59199</name>
</gene>
<dbReference type="AlphaFoldDB" id="A0A816GDH8"/>
<dbReference type="OrthoDB" id="10060422at2759"/>
<evidence type="ECO:0000313" key="3">
    <source>
        <dbReference type="Proteomes" id="UP000663828"/>
    </source>
</evidence>
<dbReference type="Proteomes" id="UP000663828">
    <property type="component" value="Unassembled WGS sequence"/>
</dbReference>
<reference evidence="2" key="1">
    <citation type="submission" date="2021-02" db="EMBL/GenBank/DDBJ databases">
        <authorList>
            <person name="Nowell W R."/>
        </authorList>
    </citation>
    <scope>NUCLEOTIDE SEQUENCE</scope>
</reference>
<organism evidence="2 3">
    <name type="scientific">Adineta ricciae</name>
    <name type="common">Rotifer</name>
    <dbReference type="NCBI Taxonomy" id="249248"/>
    <lineage>
        <taxon>Eukaryota</taxon>
        <taxon>Metazoa</taxon>
        <taxon>Spiralia</taxon>
        <taxon>Gnathifera</taxon>
        <taxon>Rotifera</taxon>
        <taxon>Eurotatoria</taxon>
        <taxon>Bdelloidea</taxon>
        <taxon>Adinetida</taxon>
        <taxon>Adinetidae</taxon>
        <taxon>Adineta</taxon>
    </lineage>
</organism>
<name>A0A816GDH8_ADIRI</name>
<keyword evidence="3" id="KW-1185">Reference proteome</keyword>
<comment type="caution">
    <text evidence="2">The sequence shown here is derived from an EMBL/GenBank/DDBJ whole genome shotgun (WGS) entry which is preliminary data.</text>
</comment>
<protein>
    <submittedName>
        <fullName evidence="2">Uncharacterized protein</fullName>
    </submittedName>
</protein>